<protein>
    <submittedName>
        <fullName evidence="2">Uncharacterized protein</fullName>
    </submittedName>
</protein>
<keyword evidence="1" id="KW-1133">Transmembrane helix</keyword>
<name>A0A0P9MR79_PSESX</name>
<organism evidence="2 3">
    <name type="scientific">Pseudomonas syringae pv. castaneae</name>
    <dbReference type="NCBI Taxonomy" id="264450"/>
    <lineage>
        <taxon>Bacteria</taxon>
        <taxon>Pseudomonadati</taxon>
        <taxon>Pseudomonadota</taxon>
        <taxon>Gammaproteobacteria</taxon>
        <taxon>Pseudomonadales</taxon>
        <taxon>Pseudomonadaceae</taxon>
        <taxon>Pseudomonas</taxon>
        <taxon>Pseudomonas syringae</taxon>
    </lineage>
</organism>
<feature type="transmembrane region" description="Helical" evidence="1">
    <location>
        <begin position="21"/>
        <end position="43"/>
    </location>
</feature>
<dbReference type="PATRIC" id="fig|264450.4.peg.4789"/>
<evidence type="ECO:0000256" key="1">
    <source>
        <dbReference type="SAM" id="Phobius"/>
    </source>
</evidence>
<accession>A0A0P9MR79</accession>
<keyword evidence="1" id="KW-0472">Membrane</keyword>
<feature type="transmembrane region" description="Helical" evidence="1">
    <location>
        <begin position="55"/>
        <end position="77"/>
    </location>
</feature>
<dbReference type="EMBL" id="LJQD01000309">
    <property type="protein sequence ID" value="KPW94531.1"/>
    <property type="molecule type" value="Genomic_DNA"/>
</dbReference>
<dbReference type="AlphaFoldDB" id="A0A0P9MR79"/>
<comment type="caution">
    <text evidence="2">The sequence shown here is derived from an EMBL/GenBank/DDBJ whole genome shotgun (WGS) entry which is preliminary data.</text>
</comment>
<dbReference type="Proteomes" id="UP000050381">
    <property type="component" value="Unassembled WGS sequence"/>
</dbReference>
<evidence type="ECO:0000313" key="3">
    <source>
        <dbReference type="Proteomes" id="UP000050381"/>
    </source>
</evidence>
<proteinExistence type="predicted"/>
<reference evidence="2 3" key="1">
    <citation type="submission" date="2015-09" db="EMBL/GenBank/DDBJ databases">
        <title>Genome announcement of multiple Pseudomonas syringae strains.</title>
        <authorList>
            <person name="Thakur S."/>
            <person name="Wang P.W."/>
            <person name="Gong Y."/>
            <person name="Weir B.S."/>
            <person name="Guttman D.S."/>
        </authorList>
    </citation>
    <scope>NUCLEOTIDE SEQUENCE [LARGE SCALE GENOMIC DNA]</scope>
    <source>
        <strain evidence="2 3">ICMP9419</strain>
    </source>
</reference>
<keyword evidence="1" id="KW-0812">Transmembrane</keyword>
<dbReference type="RefSeq" id="WP_057432376.1">
    <property type="nucleotide sequence ID" value="NZ_LJQD01000309.1"/>
</dbReference>
<gene>
    <name evidence="2" type="ORF">ALO79_200187</name>
</gene>
<evidence type="ECO:0000313" key="2">
    <source>
        <dbReference type="EMBL" id="KPW94531.1"/>
    </source>
</evidence>
<sequence>MSNEKAHLLIVEAKLRKACKSAFFCGALVFFAMVAIVMLGLAAEQPVDQKAIAEGWTPLIMLMAAICGICHFFHGLVKNKIQRLDQ</sequence>